<dbReference type="RefSeq" id="WP_184618555.1">
    <property type="nucleotide sequence ID" value="NZ_JACHEX010000001.1"/>
</dbReference>
<protein>
    <submittedName>
        <fullName evidence="4">FlaA1/EpsC-like NDP-sugar epimerase</fullName>
    </submittedName>
</protein>
<dbReference type="InterPro" id="IPR036291">
    <property type="entry name" value="NAD(P)-bd_dom_sf"/>
</dbReference>
<feature type="transmembrane region" description="Helical" evidence="2">
    <location>
        <begin position="41"/>
        <end position="58"/>
    </location>
</feature>
<gene>
    <name evidence="4" type="ORF">HNP65_000218</name>
</gene>
<keyword evidence="2" id="KW-1133">Transmembrane helix</keyword>
<keyword evidence="5" id="KW-1185">Reference proteome</keyword>
<keyword evidence="2" id="KW-0472">Membrane</keyword>
<organism evidence="4 5">
    <name type="scientific">Thermosipho japonicus</name>
    <dbReference type="NCBI Taxonomy" id="90323"/>
    <lineage>
        <taxon>Bacteria</taxon>
        <taxon>Thermotogati</taxon>
        <taxon>Thermotogota</taxon>
        <taxon>Thermotogae</taxon>
        <taxon>Thermotogales</taxon>
        <taxon>Fervidobacteriaceae</taxon>
        <taxon>Thermosipho</taxon>
    </lineage>
</organism>
<dbReference type="CDD" id="cd05237">
    <property type="entry name" value="UDP_invert_4-6DH_SDR_e"/>
    <property type="match status" value="1"/>
</dbReference>
<comment type="caution">
    <text evidence="4">The sequence shown here is derived from an EMBL/GenBank/DDBJ whole genome shotgun (WGS) entry which is preliminary data.</text>
</comment>
<dbReference type="Gene3D" id="3.40.50.720">
    <property type="entry name" value="NAD(P)-binding Rossmann-like Domain"/>
    <property type="match status" value="2"/>
</dbReference>
<dbReference type="PANTHER" id="PTHR43318:SF1">
    <property type="entry name" value="POLYSACCHARIDE BIOSYNTHESIS PROTEIN EPSC-RELATED"/>
    <property type="match status" value="1"/>
</dbReference>
<evidence type="ECO:0000313" key="5">
    <source>
        <dbReference type="Proteomes" id="UP000555828"/>
    </source>
</evidence>
<feature type="transmembrane region" description="Helical" evidence="2">
    <location>
        <begin position="70"/>
        <end position="90"/>
    </location>
</feature>
<evidence type="ECO:0000313" key="4">
    <source>
        <dbReference type="EMBL" id="MBB6061796.1"/>
    </source>
</evidence>
<feature type="transmembrane region" description="Helical" evidence="2">
    <location>
        <begin position="102"/>
        <end position="122"/>
    </location>
</feature>
<feature type="domain" description="Polysaccharide biosynthesis protein CapD-like" evidence="3">
    <location>
        <begin position="271"/>
        <end position="546"/>
    </location>
</feature>
<reference evidence="4 5" key="1">
    <citation type="submission" date="2020-08" db="EMBL/GenBank/DDBJ databases">
        <title>Genomic Encyclopedia of Type Strains, Phase IV (KMG-IV): sequencing the most valuable type-strain genomes for metagenomic binning, comparative biology and taxonomic classification.</title>
        <authorList>
            <person name="Goeker M."/>
        </authorList>
    </citation>
    <scope>NUCLEOTIDE SEQUENCE [LARGE SCALE GENOMIC DNA]</scope>
    <source>
        <strain evidence="4 5">DSM 13481</strain>
    </source>
</reference>
<dbReference type="EMBL" id="JACHEX010000001">
    <property type="protein sequence ID" value="MBB6061796.1"/>
    <property type="molecule type" value="Genomic_DNA"/>
</dbReference>
<dbReference type="PANTHER" id="PTHR43318">
    <property type="entry name" value="UDP-N-ACETYLGLUCOSAMINE 4,6-DEHYDRATASE"/>
    <property type="match status" value="1"/>
</dbReference>
<evidence type="ECO:0000259" key="3">
    <source>
        <dbReference type="Pfam" id="PF02719"/>
    </source>
</evidence>
<dbReference type="Pfam" id="PF02719">
    <property type="entry name" value="Polysacc_synt_2"/>
    <property type="match status" value="1"/>
</dbReference>
<dbReference type="Proteomes" id="UP000555828">
    <property type="component" value="Unassembled WGS sequence"/>
</dbReference>
<feature type="transmembrane region" description="Helical" evidence="2">
    <location>
        <begin position="7"/>
        <end position="29"/>
    </location>
</feature>
<proteinExistence type="inferred from homology"/>
<name>A0A841GDW7_9BACT</name>
<sequence>MKRKLLLFVLDVFATVIAGIAALFIRFGFDFVEMDKYNESIYFYVIIAAVVYVLNGNYKIVWRYANQKDFLVIFRGTLFAYLLTVMFFHFHRSIVLPRSVGIITFLGSFMFILTGRLLYQFFVQTSKNHTRKFLIAGTENMAVSLAEDIEKNKVGEVVAFVDDDKSKIGRTIMGKKVYGPISKIDELSKVIDFDELIIAIPGITSNKVNQIIDLVDLSKVKVKIIPSFEEILSEKVKIDDIRNISLEDIIGRKPIDVNLQEIGKYLKDKVVLVTGAGGSIGSELCRQIVIQKPKRLILLGRGENSIYEISEELNEKYADVGIFRAIGDVENREWMEKIFEKFKPDIVFHAAAHKHVPLMEENPYEAIRVNVFGTINLADISCKFNVEKFVFISTDKAVNPTSFMGLSKRIAELYILSKKCSTRFSIVRFGNVIGSRGSVLWKFKKQIEQGKPVTITHPDMRRYFMSIPEAVSLVLESTILNGNLFVLDMGEQIPIEEIARKLGKILGRDNIEIVYTGIRKGEKLYEELFYPYETANRTKHPKIFSVRYDKPFNEEEIKKISLEILENLKSFNFEKACKYARKLVPEFKFRGGIE</sequence>
<evidence type="ECO:0000256" key="1">
    <source>
        <dbReference type="ARBA" id="ARBA00007430"/>
    </source>
</evidence>
<comment type="similarity">
    <text evidence="1">Belongs to the polysaccharide synthase family.</text>
</comment>
<dbReference type="InterPro" id="IPR051203">
    <property type="entry name" value="Polysaccharide_Synthase-Rel"/>
</dbReference>
<keyword evidence="2" id="KW-0812">Transmembrane</keyword>
<accession>A0A841GDW7</accession>
<dbReference type="SUPFAM" id="SSF51735">
    <property type="entry name" value="NAD(P)-binding Rossmann-fold domains"/>
    <property type="match status" value="2"/>
</dbReference>
<dbReference type="InterPro" id="IPR003869">
    <property type="entry name" value="Polysac_CapD-like"/>
</dbReference>
<dbReference type="Pfam" id="PF13727">
    <property type="entry name" value="CoA_binding_3"/>
    <property type="match status" value="1"/>
</dbReference>
<dbReference type="AlphaFoldDB" id="A0A841GDW7"/>
<evidence type="ECO:0000256" key="2">
    <source>
        <dbReference type="SAM" id="Phobius"/>
    </source>
</evidence>